<feature type="region of interest" description="Disordered" evidence="1">
    <location>
        <begin position="87"/>
        <end position="123"/>
    </location>
</feature>
<gene>
    <name evidence="2" type="ORF">I2I05_19140</name>
</gene>
<feature type="compositionally biased region" description="Low complexity" evidence="1">
    <location>
        <begin position="113"/>
        <end position="123"/>
    </location>
</feature>
<name>A0ABS0IMS9_9BACT</name>
<protein>
    <submittedName>
        <fullName evidence="2">Uncharacterized protein</fullName>
    </submittedName>
</protein>
<evidence type="ECO:0000256" key="1">
    <source>
        <dbReference type="SAM" id="MobiDB-lite"/>
    </source>
</evidence>
<proteinExistence type="predicted"/>
<dbReference type="EMBL" id="JADQDQ010000013">
    <property type="protein sequence ID" value="MBF9239517.1"/>
    <property type="molecule type" value="Genomic_DNA"/>
</dbReference>
<comment type="caution">
    <text evidence="2">The sequence shown here is derived from an EMBL/GenBank/DDBJ whole genome shotgun (WGS) entry which is preliminary data.</text>
</comment>
<dbReference type="RefSeq" id="WP_196283869.1">
    <property type="nucleotide sequence ID" value="NZ_JADQDQ010000013.1"/>
</dbReference>
<evidence type="ECO:0000313" key="2">
    <source>
        <dbReference type="EMBL" id="MBF9239517.1"/>
    </source>
</evidence>
<reference evidence="2 3" key="1">
    <citation type="submission" date="2020-11" db="EMBL/GenBank/DDBJ databases">
        <authorList>
            <person name="Kim M.K."/>
        </authorList>
    </citation>
    <scope>NUCLEOTIDE SEQUENCE [LARGE SCALE GENOMIC DNA]</scope>
    <source>
        <strain evidence="2 3">BT683</strain>
    </source>
</reference>
<accession>A0ABS0IMS9</accession>
<keyword evidence="3" id="KW-1185">Reference proteome</keyword>
<organism evidence="2 3">
    <name type="scientific">Hymenobacter jeongseonensis</name>
    <dbReference type="NCBI Taxonomy" id="2791027"/>
    <lineage>
        <taxon>Bacteria</taxon>
        <taxon>Pseudomonadati</taxon>
        <taxon>Bacteroidota</taxon>
        <taxon>Cytophagia</taxon>
        <taxon>Cytophagales</taxon>
        <taxon>Hymenobacteraceae</taxon>
        <taxon>Hymenobacter</taxon>
    </lineage>
</organism>
<sequence length="398" mass="44905">MLHSPHLVTATDLTERHYRLEERGLFPDLVQRLILSSDLSVRGLQFRSYESIAISGWDGIVEQADGSTFVPTGASRWEIGTNVDAQSKVKSDFEKRNAPPAPPKKRGRPKKNPPATSAVGVTAVGAPTAPPVGIVSPEELVFRGKTTLVFVIGREWPDNRTWAAAQTKANEWKAIRVFDASDIYTWLTQHPGLHLWLSRQMGKPVRGTNDLENWWADWAFSINIRIQPDWLIAGRQQHRDRLIEWLKEGDAIFPIFGKSTREAQAFLAACVMSLAEDDRLTLLGRIVLVAREDVWEELVWEEKKLILVFDFLSERQYVLCSMAARQGHRVIITNPQQDERNIPSNSLLPPIGVEELRALLIQQGMPAQLASTNTQLASQLFTGSNSQVMKWPFLNPNY</sequence>
<evidence type="ECO:0000313" key="3">
    <source>
        <dbReference type="Proteomes" id="UP000597617"/>
    </source>
</evidence>
<dbReference type="Proteomes" id="UP000597617">
    <property type="component" value="Unassembled WGS sequence"/>
</dbReference>
<feature type="compositionally biased region" description="Basic and acidic residues" evidence="1">
    <location>
        <begin position="87"/>
        <end position="97"/>
    </location>
</feature>